<accession>A0A173RB19</accession>
<feature type="transmembrane region" description="Helical" evidence="2">
    <location>
        <begin position="170"/>
        <end position="189"/>
    </location>
</feature>
<dbReference type="Pfam" id="PF19506">
    <property type="entry name" value="DUF6040"/>
    <property type="match status" value="1"/>
</dbReference>
<keyword evidence="2" id="KW-0812">Transmembrane</keyword>
<dbReference type="EMBL" id="CYXO01000002">
    <property type="protein sequence ID" value="CUM74995.1"/>
    <property type="molecule type" value="Genomic_DNA"/>
</dbReference>
<keyword evidence="2" id="KW-0472">Membrane</keyword>
<reference evidence="3 4" key="1">
    <citation type="submission" date="2015-09" db="EMBL/GenBank/DDBJ databases">
        <authorList>
            <consortium name="Pathogen Informatics"/>
        </authorList>
    </citation>
    <scope>NUCLEOTIDE SEQUENCE [LARGE SCALE GENOMIC DNA]</scope>
    <source>
        <strain evidence="3 4">2789STDY5834961</strain>
    </source>
</reference>
<keyword evidence="2" id="KW-1133">Transmembrane helix</keyword>
<dbReference type="InterPro" id="IPR046103">
    <property type="entry name" value="DUF6040"/>
</dbReference>
<sequence length="226" mass="26332">MTDKANAALHKQKQAEQDAAYARSHMKIKEVEVERKVLYEKCKNCKQSLLDKKITNYRKRKEYLENYLFLFIMLCTTTMILTAFQQEAFWKDTVDFFTTFLNGCGEVLEMIADAECGLAQLLADMISQPIWRNVVYWIALALLFIITGILLFFICHMAWDKYRKKVQSGINIWTVSIAILLLMVVVYLGDYIRMILPMNLFLLWLIDVGVLLAAGIYVAECSKYRY</sequence>
<gene>
    <name evidence="3" type="ORF">ERS852573_00341</name>
</gene>
<evidence type="ECO:0000256" key="1">
    <source>
        <dbReference type="SAM" id="MobiDB-lite"/>
    </source>
</evidence>
<protein>
    <submittedName>
        <fullName evidence="3">Uncharacterized protein</fullName>
    </submittedName>
</protein>
<feature type="transmembrane region" description="Helical" evidence="2">
    <location>
        <begin position="201"/>
        <end position="219"/>
    </location>
</feature>
<evidence type="ECO:0000256" key="2">
    <source>
        <dbReference type="SAM" id="Phobius"/>
    </source>
</evidence>
<feature type="transmembrane region" description="Helical" evidence="2">
    <location>
        <begin position="67"/>
        <end position="84"/>
    </location>
</feature>
<dbReference type="AlphaFoldDB" id="A0A173RB19"/>
<evidence type="ECO:0000313" key="4">
    <source>
        <dbReference type="Proteomes" id="UP000095597"/>
    </source>
</evidence>
<proteinExistence type="predicted"/>
<dbReference type="Proteomes" id="UP000095597">
    <property type="component" value="Unassembled WGS sequence"/>
</dbReference>
<organism evidence="3 4">
    <name type="scientific">Dorea longicatena</name>
    <dbReference type="NCBI Taxonomy" id="88431"/>
    <lineage>
        <taxon>Bacteria</taxon>
        <taxon>Bacillati</taxon>
        <taxon>Bacillota</taxon>
        <taxon>Clostridia</taxon>
        <taxon>Lachnospirales</taxon>
        <taxon>Lachnospiraceae</taxon>
        <taxon>Dorea</taxon>
    </lineage>
</organism>
<name>A0A173RB19_9FIRM</name>
<feature type="transmembrane region" description="Helical" evidence="2">
    <location>
        <begin position="134"/>
        <end position="158"/>
    </location>
</feature>
<feature type="region of interest" description="Disordered" evidence="1">
    <location>
        <begin position="1"/>
        <end position="20"/>
    </location>
</feature>
<evidence type="ECO:0000313" key="3">
    <source>
        <dbReference type="EMBL" id="CUM74995.1"/>
    </source>
</evidence>